<organism evidence="1 2">
    <name type="scientific">Nonomuraea guangzhouensis</name>
    <dbReference type="NCBI Taxonomy" id="1291555"/>
    <lineage>
        <taxon>Bacteria</taxon>
        <taxon>Bacillati</taxon>
        <taxon>Actinomycetota</taxon>
        <taxon>Actinomycetes</taxon>
        <taxon>Streptosporangiales</taxon>
        <taxon>Streptosporangiaceae</taxon>
        <taxon>Nonomuraea</taxon>
    </lineage>
</organism>
<accession>A0ABW4GDL6</accession>
<dbReference type="SUPFAM" id="SSF46689">
    <property type="entry name" value="Homeodomain-like"/>
    <property type="match status" value="1"/>
</dbReference>
<sequence>MNSAELKNRVRELRAEGRSPKEIARTLGVSPSVVAPLVRAVAAEGSAAAGEPEVAGCWINVGWSTGLTVDPARGWADEKPSAEGLDGRVSVLVARRHTWDRMTVCGYLADVYCTGVKDLIGPDVIDDRQLSRFREYFFSDYLGWQEAPIELAQHLVFGAVDYARAMDLEPFETFDSASHVLGTWEGGPSAITFGRDGKPYYVPGPDDESRKIVRILERKLGPSGFDSAVG</sequence>
<name>A0ABW4GDL6_9ACTN</name>
<evidence type="ECO:0000313" key="2">
    <source>
        <dbReference type="Proteomes" id="UP001597097"/>
    </source>
</evidence>
<proteinExistence type="predicted"/>
<dbReference type="InterPro" id="IPR009057">
    <property type="entry name" value="Homeodomain-like_sf"/>
</dbReference>
<evidence type="ECO:0000313" key="1">
    <source>
        <dbReference type="EMBL" id="MFD1540559.1"/>
    </source>
</evidence>
<keyword evidence="2" id="KW-1185">Reference proteome</keyword>
<comment type="caution">
    <text evidence="1">The sequence shown here is derived from an EMBL/GenBank/DDBJ whole genome shotgun (WGS) entry which is preliminary data.</text>
</comment>
<protein>
    <submittedName>
        <fullName evidence="1">Helix-turn-helix domain-containing protein</fullName>
    </submittedName>
</protein>
<gene>
    <name evidence="1" type="ORF">ACFSJ0_26130</name>
</gene>
<reference evidence="2" key="1">
    <citation type="journal article" date="2019" name="Int. J. Syst. Evol. Microbiol.">
        <title>The Global Catalogue of Microorganisms (GCM) 10K type strain sequencing project: providing services to taxonomists for standard genome sequencing and annotation.</title>
        <authorList>
            <consortium name="The Broad Institute Genomics Platform"/>
            <consortium name="The Broad Institute Genome Sequencing Center for Infectious Disease"/>
            <person name="Wu L."/>
            <person name="Ma J."/>
        </authorList>
    </citation>
    <scope>NUCLEOTIDE SEQUENCE [LARGE SCALE GENOMIC DNA]</scope>
    <source>
        <strain evidence="2">CGMCC 1.15399</strain>
    </source>
</reference>
<dbReference type="RefSeq" id="WP_308126775.1">
    <property type="nucleotide sequence ID" value="NZ_JAHKRM010000001.1"/>
</dbReference>
<dbReference type="Proteomes" id="UP001597097">
    <property type="component" value="Unassembled WGS sequence"/>
</dbReference>
<dbReference type="EMBL" id="JBHUCM010000019">
    <property type="protein sequence ID" value="MFD1540559.1"/>
    <property type="molecule type" value="Genomic_DNA"/>
</dbReference>